<evidence type="ECO:0000256" key="5">
    <source>
        <dbReference type="ARBA" id="ARBA00023274"/>
    </source>
</evidence>
<feature type="non-terminal residue" evidence="8">
    <location>
        <position position="1"/>
    </location>
</feature>
<dbReference type="GO" id="GO:0005763">
    <property type="term" value="C:mitochondrial small ribosomal subunit"/>
    <property type="evidence" value="ECO:0007669"/>
    <property type="project" value="TreeGrafter"/>
</dbReference>
<dbReference type="Gene3D" id="4.10.640.10">
    <property type="entry name" value="Ribosomal protein S18"/>
    <property type="match status" value="1"/>
</dbReference>
<evidence type="ECO:0000256" key="1">
    <source>
        <dbReference type="ARBA" id="ARBA00004173"/>
    </source>
</evidence>
<keyword evidence="3" id="KW-0689">Ribosomal protein</keyword>
<proteinExistence type="inferred from homology"/>
<dbReference type="SUPFAM" id="SSF46911">
    <property type="entry name" value="Ribosomal protein S18"/>
    <property type="match status" value="1"/>
</dbReference>
<dbReference type="AlphaFoldDB" id="A0A091Q714"/>
<gene>
    <name evidence="8" type="ORF">N330_04142</name>
</gene>
<dbReference type="Proteomes" id="UP000053001">
    <property type="component" value="Unassembled WGS sequence"/>
</dbReference>
<dbReference type="GO" id="GO:0005743">
    <property type="term" value="C:mitochondrial inner membrane"/>
    <property type="evidence" value="ECO:0007669"/>
    <property type="project" value="UniProtKB-ARBA"/>
</dbReference>
<evidence type="ECO:0000256" key="2">
    <source>
        <dbReference type="ARBA" id="ARBA00022946"/>
    </source>
</evidence>
<evidence type="ECO:0000256" key="6">
    <source>
        <dbReference type="ARBA" id="ARBA00061060"/>
    </source>
</evidence>
<dbReference type="GO" id="GO:0070181">
    <property type="term" value="F:small ribosomal subunit rRNA binding"/>
    <property type="evidence" value="ECO:0007669"/>
    <property type="project" value="TreeGrafter"/>
</dbReference>
<comment type="subcellular location">
    <subcellularLocation>
        <location evidence="1">Mitochondrion</location>
    </subcellularLocation>
</comment>
<keyword evidence="9" id="KW-1185">Reference proteome</keyword>
<dbReference type="PANTHER" id="PTHR13479:SF66">
    <property type="entry name" value="LARGE RIBOSOMAL SUBUNIT PROTEIN ML66"/>
    <property type="match status" value="1"/>
</dbReference>
<comment type="similarity">
    <text evidence="6">Belongs to the bacterial ribosomal protein bS18 family. Mitochondrion-specific ribosomal protein mL66 subfamily.</text>
</comment>
<evidence type="ECO:0000313" key="8">
    <source>
        <dbReference type="EMBL" id="KFQ15341.1"/>
    </source>
</evidence>
<dbReference type="InterPro" id="IPR001648">
    <property type="entry name" value="Ribosomal_bS18"/>
</dbReference>
<name>A0A091Q714_LEPDC</name>
<keyword evidence="5" id="KW-0687">Ribonucleoprotein</keyword>
<dbReference type="FunFam" id="4.10.640.10:FF:000011">
    <property type="entry name" value="28S ribosomal protein S18a, mitochondrial"/>
    <property type="match status" value="1"/>
</dbReference>
<reference evidence="8 9" key="1">
    <citation type="submission" date="2014-04" db="EMBL/GenBank/DDBJ databases">
        <title>Genome evolution of avian class.</title>
        <authorList>
            <person name="Zhang G."/>
            <person name="Li C."/>
        </authorList>
    </citation>
    <scope>NUCLEOTIDE SEQUENCE [LARGE SCALE GENOMIC DNA]</scope>
    <source>
        <strain evidence="8">BGI_N330</strain>
    </source>
</reference>
<keyword evidence="4" id="KW-0496">Mitochondrion</keyword>
<organism evidence="8 9">
    <name type="scientific">Leptosomus discolor</name>
    <name type="common">Madagascar cuckoo roller</name>
    <name type="synonym">Cuculus discolor</name>
    <dbReference type="NCBI Taxonomy" id="188344"/>
    <lineage>
        <taxon>Eukaryota</taxon>
        <taxon>Metazoa</taxon>
        <taxon>Chordata</taxon>
        <taxon>Craniata</taxon>
        <taxon>Vertebrata</taxon>
        <taxon>Euteleostomi</taxon>
        <taxon>Archelosauria</taxon>
        <taxon>Archosauria</taxon>
        <taxon>Dinosauria</taxon>
        <taxon>Saurischia</taxon>
        <taxon>Theropoda</taxon>
        <taxon>Coelurosauria</taxon>
        <taxon>Aves</taxon>
        <taxon>Neognathae</taxon>
        <taxon>Neoaves</taxon>
        <taxon>Telluraves</taxon>
        <taxon>Coraciimorphae</taxon>
        <taxon>Coraciiformes</taxon>
        <taxon>Leptosomidae</taxon>
        <taxon>Leptosomus</taxon>
    </lineage>
</organism>
<dbReference type="PhylomeDB" id="A0A091Q714"/>
<dbReference type="GO" id="GO:0003735">
    <property type="term" value="F:structural constituent of ribosome"/>
    <property type="evidence" value="ECO:0007669"/>
    <property type="project" value="InterPro"/>
</dbReference>
<dbReference type="InterPro" id="IPR036870">
    <property type="entry name" value="Ribosomal_bS18_sf"/>
</dbReference>
<evidence type="ECO:0000313" key="9">
    <source>
        <dbReference type="Proteomes" id="UP000053001"/>
    </source>
</evidence>
<evidence type="ECO:0000256" key="7">
    <source>
        <dbReference type="ARBA" id="ARBA00071652"/>
    </source>
</evidence>
<sequence>IEGRIIEDAETPTPPNPSGQCPICRWNLKHKYDYVDVLLLSQFIRSDGGMLPRRITGLCLEEHKKIAVCVQMAHRAGLLPNHRPPLPEGHIPKKPQLNRYLTRWSVRSAKPIWKRGPKWCKKPMPVGHPLLKDNVKYTHKPLYLNH</sequence>
<accession>A0A091Q714</accession>
<dbReference type="Pfam" id="PF01084">
    <property type="entry name" value="Ribosomal_S18"/>
    <property type="match status" value="1"/>
</dbReference>
<keyword evidence="2" id="KW-0809">Transit peptide</keyword>
<protein>
    <recommendedName>
        <fullName evidence="7">Large ribosomal subunit protein mL66</fullName>
    </recommendedName>
</protein>
<dbReference type="PANTHER" id="PTHR13479">
    <property type="entry name" value="30S RIBOSOMAL PROTEIN S18"/>
    <property type="match status" value="1"/>
</dbReference>
<dbReference type="GO" id="GO:0032543">
    <property type="term" value="P:mitochondrial translation"/>
    <property type="evidence" value="ECO:0007669"/>
    <property type="project" value="TreeGrafter"/>
</dbReference>
<dbReference type="EMBL" id="KK687879">
    <property type="protein sequence ID" value="KFQ15341.1"/>
    <property type="molecule type" value="Genomic_DNA"/>
</dbReference>
<evidence type="ECO:0000256" key="3">
    <source>
        <dbReference type="ARBA" id="ARBA00022980"/>
    </source>
</evidence>
<feature type="non-terminal residue" evidence="8">
    <location>
        <position position="146"/>
    </location>
</feature>
<evidence type="ECO:0000256" key="4">
    <source>
        <dbReference type="ARBA" id="ARBA00023128"/>
    </source>
</evidence>